<dbReference type="EMBL" id="MHLP01000043">
    <property type="protein sequence ID" value="OGZ11079.1"/>
    <property type="molecule type" value="Genomic_DNA"/>
</dbReference>
<comment type="caution">
    <text evidence="2">The sequence shown here is derived from an EMBL/GenBank/DDBJ whole genome shotgun (WGS) entry which is preliminary data.</text>
</comment>
<evidence type="ECO:0000313" key="2">
    <source>
        <dbReference type="EMBL" id="OGZ11079.1"/>
    </source>
</evidence>
<proteinExistence type="predicted"/>
<protein>
    <submittedName>
        <fullName evidence="2">Uncharacterized protein</fullName>
    </submittedName>
</protein>
<dbReference type="AlphaFoldDB" id="A0A1G2DBT1"/>
<organism evidence="2 3">
    <name type="scientific">Candidatus Lloydbacteria bacterium RIFCSPLOWO2_01_FULL_50_20</name>
    <dbReference type="NCBI Taxonomy" id="1798665"/>
    <lineage>
        <taxon>Bacteria</taxon>
        <taxon>Candidatus Lloydiibacteriota</taxon>
    </lineage>
</organism>
<sequence>MTFLMGIFLAVLGFSGLYFAIFGARLLFEKGYIEKLHEGMWKPSKDNLFSKKSTYAYSRARGFQSLIVGLMFLGFVFWVLWTLVSPPIN</sequence>
<name>A0A1G2DBT1_9BACT</name>
<keyword evidence="1" id="KW-1133">Transmembrane helix</keyword>
<dbReference type="Proteomes" id="UP000178534">
    <property type="component" value="Unassembled WGS sequence"/>
</dbReference>
<evidence type="ECO:0000313" key="3">
    <source>
        <dbReference type="Proteomes" id="UP000178534"/>
    </source>
</evidence>
<keyword evidence="1" id="KW-0812">Transmembrane</keyword>
<feature type="transmembrane region" description="Helical" evidence="1">
    <location>
        <begin position="6"/>
        <end position="28"/>
    </location>
</feature>
<gene>
    <name evidence="2" type="ORF">A2942_02475</name>
</gene>
<keyword evidence="1" id="KW-0472">Membrane</keyword>
<accession>A0A1G2DBT1</accession>
<feature type="transmembrane region" description="Helical" evidence="1">
    <location>
        <begin position="66"/>
        <end position="84"/>
    </location>
</feature>
<evidence type="ECO:0000256" key="1">
    <source>
        <dbReference type="SAM" id="Phobius"/>
    </source>
</evidence>
<reference evidence="2 3" key="1">
    <citation type="journal article" date="2016" name="Nat. Commun.">
        <title>Thousands of microbial genomes shed light on interconnected biogeochemical processes in an aquifer system.</title>
        <authorList>
            <person name="Anantharaman K."/>
            <person name="Brown C.T."/>
            <person name="Hug L.A."/>
            <person name="Sharon I."/>
            <person name="Castelle C.J."/>
            <person name="Probst A.J."/>
            <person name="Thomas B.C."/>
            <person name="Singh A."/>
            <person name="Wilkins M.J."/>
            <person name="Karaoz U."/>
            <person name="Brodie E.L."/>
            <person name="Williams K.H."/>
            <person name="Hubbard S.S."/>
            <person name="Banfield J.F."/>
        </authorList>
    </citation>
    <scope>NUCLEOTIDE SEQUENCE [LARGE SCALE GENOMIC DNA]</scope>
</reference>